<dbReference type="AlphaFoldDB" id="A0ABD3A6N5"/>
<protein>
    <submittedName>
        <fullName evidence="2">Uncharacterized protein</fullName>
    </submittedName>
</protein>
<dbReference type="Proteomes" id="UP001630127">
    <property type="component" value="Unassembled WGS sequence"/>
</dbReference>
<reference evidence="2 3" key="1">
    <citation type="submission" date="2024-11" db="EMBL/GenBank/DDBJ databases">
        <title>A near-complete genome assembly of Cinchona calisaya.</title>
        <authorList>
            <person name="Lian D.C."/>
            <person name="Zhao X.W."/>
            <person name="Wei L."/>
        </authorList>
    </citation>
    <scope>NUCLEOTIDE SEQUENCE [LARGE SCALE GENOMIC DNA]</scope>
    <source>
        <tissue evidence="2">Nenye</tissue>
    </source>
</reference>
<evidence type="ECO:0000313" key="2">
    <source>
        <dbReference type="EMBL" id="KAL3526127.1"/>
    </source>
</evidence>
<keyword evidence="1" id="KW-1133">Transmembrane helix</keyword>
<gene>
    <name evidence="2" type="ORF">ACH5RR_014499</name>
</gene>
<evidence type="ECO:0000313" key="3">
    <source>
        <dbReference type="Proteomes" id="UP001630127"/>
    </source>
</evidence>
<dbReference type="EMBL" id="JBJUIK010000006">
    <property type="protein sequence ID" value="KAL3526127.1"/>
    <property type="molecule type" value="Genomic_DNA"/>
</dbReference>
<accession>A0ABD3A6N5</accession>
<organism evidence="2 3">
    <name type="scientific">Cinchona calisaya</name>
    <dbReference type="NCBI Taxonomy" id="153742"/>
    <lineage>
        <taxon>Eukaryota</taxon>
        <taxon>Viridiplantae</taxon>
        <taxon>Streptophyta</taxon>
        <taxon>Embryophyta</taxon>
        <taxon>Tracheophyta</taxon>
        <taxon>Spermatophyta</taxon>
        <taxon>Magnoliopsida</taxon>
        <taxon>eudicotyledons</taxon>
        <taxon>Gunneridae</taxon>
        <taxon>Pentapetalae</taxon>
        <taxon>asterids</taxon>
        <taxon>lamiids</taxon>
        <taxon>Gentianales</taxon>
        <taxon>Rubiaceae</taxon>
        <taxon>Cinchonoideae</taxon>
        <taxon>Cinchoneae</taxon>
        <taxon>Cinchona</taxon>
    </lineage>
</organism>
<evidence type="ECO:0000256" key="1">
    <source>
        <dbReference type="SAM" id="Phobius"/>
    </source>
</evidence>
<keyword evidence="1" id="KW-0812">Transmembrane</keyword>
<sequence>MKKTRGLPHIPGSFGFLLQVVLNIFNLLLHIFFNLPWRSGRKKKSLSSLDRTKLEKDSCLPLISSLQHCVGIVEDIFRKCRGQSKLIKKKKKKKRKEILKRTDDYAPPMYGAFSFQLHALL</sequence>
<keyword evidence="1" id="KW-0472">Membrane</keyword>
<proteinExistence type="predicted"/>
<name>A0ABD3A6N5_9GENT</name>
<feature type="transmembrane region" description="Helical" evidence="1">
    <location>
        <begin position="12"/>
        <end position="35"/>
    </location>
</feature>
<comment type="caution">
    <text evidence="2">The sequence shown here is derived from an EMBL/GenBank/DDBJ whole genome shotgun (WGS) entry which is preliminary data.</text>
</comment>
<keyword evidence="3" id="KW-1185">Reference proteome</keyword>